<dbReference type="CDD" id="cd00593">
    <property type="entry name" value="RIBOc"/>
    <property type="match status" value="1"/>
</dbReference>
<dbReference type="EMBL" id="CAJNOK010002835">
    <property type="protein sequence ID" value="CAF0876883.1"/>
    <property type="molecule type" value="Genomic_DNA"/>
</dbReference>
<reference evidence="5" key="1">
    <citation type="submission" date="2021-02" db="EMBL/GenBank/DDBJ databases">
        <authorList>
            <person name="Nowell W R."/>
        </authorList>
    </citation>
    <scope>NUCLEOTIDE SEQUENCE</scope>
</reference>
<keyword evidence="2" id="KW-0812">Transmembrane</keyword>
<dbReference type="Proteomes" id="UP000681722">
    <property type="component" value="Unassembled WGS sequence"/>
</dbReference>
<evidence type="ECO:0000313" key="8">
    <source>
        <dbReference type="Proteomes" id="UP000663829"/>
    </source>
</evidence>
<evidence type="ECO:0000256" key="2">
    <source>
        <dbReference type="SAM" id="Phobius"/>
    </source>
</evidence>
<dbReference type="Proteomes" id="UP000677228">
    <property type="component" value="Unassembled WGS sequence"/>
</dbReference>
<keyword evidence="2" id="KW-0472">Membrane</keyword>
<dbReference type="PROSITE" id="PS00517">
    <property type="entry name" value="RNASE_3_1"/>
    <property type="match status" value="1"/>
</dbReference>
<evidence type="ECO:0000313" key="4">
    <source>
        <dbReference type="EMBL" id="CAF0876883.1"/>
    </source>
</evidence>
<dbReference type="InterPro" id="IPR036389">
    <property type="entry name" value="RNase_III_sf"/>
</dbReference>
<keyword evidence="2" id="KW-1133">Transmembrane helix</keyword>
<dbReference type="SMART" id="SM00535">
    <property type="entry name" value="RIBOc"/>
    <property type="match status" value="1"/>
</dbReference>
<evidence type="ECO:0000313" key="7">
    <source>
        <dbReference type="EMBL" id="CAF3825266.1"/>
    </source>
</evidence>
<protein>
    <recommendedName>
        <fullName evidence="3">RNase III domain-containing protein</fullName>
    </recommendedName>
</protein>
<name>A0A814KWJ7_9BILA</name>
<dbReference type="SUPFAM" id="SSF69065">
    <property type="entry name" value="RNase III domain-like"/>
    <property type="match status" value="1"/>
</dbReference>
<dbReference type="AlphaFoldDB" id="A0A814KWJ7"/>
<dbReference type="PROSITE" id="PS50142">
    <property type="entry name" value="RNASE_3_2"/>
    <property type="match status" value="1"/>
</dbReference>
<dbReference type="InterPro" id="IPR000999">
    <property type="entry name" value="RNase_III_dom"/>
</dbReference>
<evidence type="ECO:0000313" key="5">
    <source>
        <dbReference type="EMBL" id="CAF1056304.1"/>
    </source>
</evidence>
<dbReference type="EMBL" id="CAJNOQ010004372">
    <property type="protein sequence ID" value="CAF1056304.1"/>
    <property type="molecule type" value="Genomic_DNA"/>
</dbReference>
<dbReference type="Proteomes" id="UP000663829">
    <property type="component" value="Unassembled WGS sequence"/>
</dbReference>
<proteinExistence type="predicted"/>
<feature type="domain" description="RNase III" evidence="3">
    <location>
        <begin position="5"/>
        <end position="134"/>
    </location>
</feature>
<evidence type="ECO:0000256" key="1">
    <source>
        <dbReference type="ARBA" id="ARBA00022801"/>
    </source>
</evidence>
<comment type="caution">
    <text evidence="5">The sequence shown here is derived from an EMBL/GenBank/DDBJ whole genome shotgun (WGS) entry which is preliminary data.</text>
</comment>
<dbReference type="EMBL" id="CAJOBC010004372">
    <property type="protein sequence ID" value="CAF3825266.1"/>
    <property type="molecule type" value="Genomic_DNA"/>
</dbReference>
<keyword evidence="1" id="KW-0378">Hydrolase</keyword>
<evidence type="ECO:0000313" key="6">
    <source>
        <dbReference type="EMBL" id="CAF3661200.1"/>
    </source>
</evidence>
<accession>A0A814KWJ7</accession>
<sequence>MVAQMKELEMILGYNFNDEELLRQALTRGSAINEKNPDASEKSFETLEFVGDAALKHAIAQLLYRKHRENSTEYVLHMGTVELIKNSFLSTIGKEMQLEKFLLMGKGEKNLTNKDRLLADGVEAILGAVSLDTNSKNDLLDVVLRFWKPYLELSTSHALQFCLKEANTDHKGYTLKSSNGNVITYGKCGKMDSIPWKMCIFVMRFILLLILLYVSLVIMSNLPNL</sequence>
<dbReference type="Pfam" id="PF00636">
    <property type="entry name" value="Ribonuclease_3"/>
    <property type="match status" value="1"/>
</dbReference>
<dbReference type="EMBL" id="CAJOBA010002836">
    <property type="protein sequence ID" value="CAF3661200.1"/>
    <property type="molecule type" value="Genomic_DNA"/>
</dbReference>
<dbReference type="GO" id="GO:0006396">
    <property type="term" value="P:RNA processing"/>
    <property type="evidence" value="ECO:0007669"/>
    <property type="project" value="InterPro"/>
</dbReference>
<dbReference type="PANTHER" id="PTHR14950:SF37">
    <property type="entry name" value="ENDORIBONUCLEASE DICER"/>
    <property type="match status" value="1"/>
</dbReference>
<evidence type="ECO:0000259" key="3">
    <source>
        <dbReference type="PROSITE" id="PS50142"/>
    </source>
</evidence>
<dbReference type="Gene3D" id="1.10.1520.10">
    <property type="entry name" value="Ribonuclease III domain"/>
    <property type="match status" value="1"/>
</dbReference>
<dbReference type="Proteomes" id="UP000682733">
    <property type="component" value="Unassembled WGS sequence"/>
</dbReference>
<dbReference type="PANTHER" id="PTHR14950">
    <property type="entry name" value="DICER-RELATED"/>
    <property type="match status" value="1"/>
</dbReference>
<gene>
    <name evidence="5" type="ORF">GPM918_LOCUS16546</name>
    <name evidence="4" type="ORF">OVA965_LOCUS8418</name>
    <name evidence="7" type="ORF">SRO942_LOCUS16546</name>
    <name evidence="6" type="ORF">TMI583_LOCUS8414</name>
</gene>
<dbReference type="GO" id="GO:0004525">
    <property type="term" value="F:ribonuclease III activity"/>
    <property type="evidence" value="ECO:0007669"/>
    <property type="project" value="InterPro"/>
</dbReference>
<dbReference type="OrthoDB" id="1925749at2759"/>
<organism evidence="5 8">
    <name type="scientific">Didymodactylos carnosus</name>
    <dbReference type="NCBI Taxonomy" id="1234261"/>
    <lineage>
        <taxon>Eukaryota</taxon>
        <taxon>Metazoa</taxon>
        <taxon>Spiralia</taxon>
        <taxon>Gnathifera</taxon>
        <taxon>Rotifera</taxon>
        <taxon>Eurotatoria</taxon>
        <taxon>Bdelloidea</taxon>
        <taxon>Philodinida</taxon>
        <taxon>Philodinidae</taxon>
        <taxon>Didymodactylos</taxon>
    </lineage>
</organism>
<feature type="transmembrane region" description="Helical" evidence="2">
    <location>
        <begin position="201"/>
        <end position="222"/>
    </location>
</feature>
<keyword evidence="8" id="KW-1185">Reference proteome</keyword>